<dbReference type="EMBL" id="JAPWGW010000002">
    <property type="protein sequence ID" value="MCZ4298075.1"/>
    <property type="molecule type" value="Genomic_DNA"/>
</dbReference>
<keyword evidence="2" id="KW-1185">Reference proteome</keyword>
<organism evidence="1 2">
    <name type="scientific">Henriciella marina</name>
    <dbReference type="NCBI Taxonomy" id="453851"/>
    <lineage>
        <taxon>Bacteria</taxon>
        <taxon>Pseudomonadati</taxon>
        <taxon>Pseudomonadota</taxon>
        <taxon>Alphaproteobacteria</taxon>
        <taxon>Hyphomonadales</taxon>
        <taxon>Hyphomonadaceae</taxon>
        <taxon>Henriciella</taxon>
    </lineage>
</organism>
<comment type="caution">
    <text evidence="1">The sequence shown here is derived from an EMBL/GenBank/DDBJ whole genome shotgun (WGS) entry which is preliminary data.</text>
</comment>
<proteinExistence type="predicted"/>
<sequence>MIKADALSLAAAEVADLAYDAAYDEGARTSSLTIALRGCVLCDGTALQRDSVVWQATEFAEPQELIRIYDDMVGVLATRRAFRSLMLKVLAERFEGTGELRVLGEDLSEPIKVFGLYPDEKRFERHSSLEVA</sequence>
<protein>
    <submittedName>
        <fullName evidence="1">Uncharacterized protein</fullName>
    </submittedName>
</protein>
<dbReference type="RefSeq" id="WP_269402192.1">
    <property type="nucleotide sequence ID" value="NZ_JAPWGW010000002.1"/>
</dbReference>
<accession>A0ABT4LUL6</accession>
<gene>
    <name evidence="1" type="ORF">O4G74_08400</name>
</gene>
<dbReference type="Proteomes" id="UP001083770">
    <property type="component" value="Unassembled WGS sequence"/>
</dbReference>
<evidence type="ECO:0000313" key="1">
    <source>
        <dbReference type="EMBL" id="MCZ4298075.1"/>
    </source>
</evidence>
<reference evidence="1" key="1">
    <citation type="submission" date="2022-12" db="EMBL/GenBank/DDBJ databases">
        <title>Bacterial isolates from different developmental stages of Nematostella vectensis.</title>
        <authorList>
            <person name="Fraune S."/>
        </authorList>
    </citation>
    <scope>NUCLEOTIDE SEQUENCE</scope>
    <source>
        <strain evidence="1">G21632-S1</strain>
    </source>
</reference>
<evidence type="ECO:0000313" key="2">
    <source>
        <dbReference type="Proteomes" id="UP001083770"/>
    </source>
</evidence>
<name>A0ABT4LUL6_9PROT</name>